<reference evidence="1" key="1">
    <citation type="submission" date="2020-02" db="EMBL/GenBank/DDBJ databases">
        <authorList>
            <person name="Meier V. D."/>
        </authorList>
    </citation>
    <scope>NUCLEOTIDE SEQUENCE</scope>
    <source>
        <strain evidence="1">AVDCRST_MAG42</strain>
    </source>
</reference>
<feature type="non-terminal residue" evidence="1">
    <location>
        <position position="120"/>
    </location>
</feature>
<dbReference type="EMBL" id="CADCTA010000046">
    <property type="protein sequence ID" value="CAA9224871.1"/>
    <property type="molecule type" value="Genomic_DNA"/>
</dbReference>
<accession>A0A6J4HJE3</accession>
<sequence>ADKRAGLRPAMLLPRSADGVLPRRLLSHWPGGSRVAHGMCAGGSGLPRFLDDRWQRPDHAAPRVWFSRAEAGRSLVRLRHSLAGGAETRFAGQSRSRGDALLSAGVRLARRAESARHSEL</sequence>
<organism evidence="1">
    <name type="scientific">uncultured Chthoniobacterales bacterium</name>
    <dbReference type="NCBI Taxonomy" id="1836801"/>
    <lineage>
        <taxon>Bacteria</taxon>
        <taxon>Pseudomonadati</taxon>
        <taxon>Verrucomicrobiota</taxon>
        <taxon>Spartobacteria</taxon>
        <taxon>Chthoniobacterales</taxon>
        <taxon>environmental samples</taxon>
    </lineage>
</organism>
<gene>
    <name evidence="1" type="ORF">AVDCRST_MAG42-1369</name>
</gene>
<proteinExistence type="predicted"/>
<name>A0A6J4HJE3_9BACT</name>
<feature type="non-terminal residue" evidence="1">
    <location>
        <position position="1"/>
    </location>
</feature>
<evidence type="ECO:0000313" key="1">
    <source>
        <dbReference type="EMBL" id="CAA9224871.1"/>
    </source>
</evidence>
<dbReference type="AlphaFoldDB" id="A0A6J4HJE3"/>
<protein>
    <submittedName>
        <fullName evidence="1">Identified by similarity to GB:AAD29263.1</fullName>
    </submittedName>
</protein>